<dbReference type="Proteomes" id="UP000314294">
    <property type="component" value="Unassembled WGS sequence"/>
</dbReference>
<name>A0A4Z2GED2_9TELE</name>
<keyword evidence="1" id="KW-0812">Transmembrane</keyword>
<keyword evidence="3" id="KW-1185">Reference proteome</keyword>
<reference evidence="2 3" key="1">
    <citation type="submission" date="2019-03" db="EMBL/GenBank/DDBJ databases">
        <title>First draft genome of Liparis tanakae, snailfish: a comprehensive survey of snailfish specific genes.</title>
        <authorList>
            <person name="Kim W."/>
            <person name="Song I."/>
            <person name="Jeong J.-H."/>
            <person name="Kim D."/>
            <person name="Kim S."/>
            <person name="Ryu S."/>
            <person name="Song J.Y."/>
            <person name="Lee S.K."/>
        </authorList>
    </citation>
    <scope>NUCLEOTIDE SEQUENCE [LARGE SCALE GENOMIC DNA]</scope>
    <source>
        <tissue evidence="2">Muscle</tissue>
    </source>
</reference>
<protein>
    <submittedName>
        <fullName evidence="2">Uncharacterized protein</fullName>
    </submittedName>
</protein>
<keyword evidence="1" id="KW-0472">Membrane</keyword>
<gene>
    <name evidence="2" type="ORF">EYF80_037879</name>
</gene>
<dbReference type="EMBL" id="SRLO01000566">
    <property type="protein sequence ID" value="TNN51908.1"/>
    <property type="molecule type" value="Genomic_DNA"/>
</dbReference>
<organism evidence="2 3">
    <name type="scientific">Liparis tanakae</name>
    <name type="common">Tanaka's snailfish</name>
    <dbReference type="NCBI Taxonomy" id="230148"/>
    <lineage>
        <taxon>Eukaryota</taxon>
        <taxon>Metazoa</taxon>
        <taxon>Chordata</taxon>
        <taxon>Craniata</taxon>
        <taxon>Vertebrata</taxon>
        <taxon>Euteleostomi</taxon>
        <taxon>Actinopterygii</taxon>
        <taxon>Neopterygii</taxon>
        <taxon>Teleostei</taxon>
        <taxon>Neoteleostei</taxon>
        <taxon>Acanthomorphata</taxon>
        <taxon>Eupercaria</taxon>
        <taxon>Perciformes</taxon>
        <taxon>Cottioidei</taxon>
        <taxon>Cottales</taxon>
        <taxon>Liparidae</taxon>
        <taxon>Liparis</taxon>
    </lineage>
</organism>
<accession>A0A4Z2GED2</accession>
<proteinExistence type="predicted"/>
<dbReference type="AlphaFoldDB" id="A0A4Z2GED2"/>
<evidence type="ECO:0000313" key="2">
    <source>
        <dbReference type="EMBL" id="TNN51908.1"/>
    </source>
</evidence>
<feature type="transmembrane region" description="Helical" evidence="1">
    <location>
        <begin position="62"/>
        <end position="86"/>
    </location>
</feature>
<sequence>MKLCQYGSSITTPGAGGYCTNISCFFSSPFFSSSSSSSFCGVGGKFWLSSEVLSNLHCRCSVVLFLLVFLHIPVILILFTCGLQLCRDSDEQLRLHGGPQLRRFNHCHCQGGKFNKMTWRVKEAVAVSFTGIVEPVTTQDPHKDLSQYLTHGHAHRVALENICGGGGAQEHWQGSSQATNH</sequence>
<keyword evidence="1" id="KW-1133">Transmembrane helix</keyword>
<evidence type="ECO:0000313" key="3">
    <source>
        <dbReference type="Proteomes" id="UP000314294"/>
    </source>
</evidence>
<comment type="caution">
    <text evidence="2">The sequence shown here is derived from an EMBL/GenBank/DDBJ whole genome shotgun (WGS) entry which is preliminary data.</text>
</comment>
<evidence type="ECO:0000256" key="1">
    <source>
        <dbReference type="SAM" id="Phobius"/>
    </source>
</evidence>